<feature type="signal peptide" evidence="1">
    <location>
        <begin position="1"/>
        <end position="19"/>
    </location>
</feature>
<dbReference type="NCBIfam" id="TIGR02595">
    <property type="entry name" value="PEP_CTERM"/>
    <property type="match status" value="1"/>
</dbReference>
<protein>
    <submittedName>
        <fullName evidence="3">PEP-CTERM sorting domain-containing protein</fullName>
    </submittedName>
</protein>
<evidence type="ECO:0000256" key="1">
    <source>
        <dbReference type="SAM" id="SignalP"/>
    </source>
</evidence>
<proteinExistence type="predicted"/>
<dbReference type="KEGG" id="xyk:GT347_25640"/>
<sequence length="250" mass="25033">MTRAGMALGCAAASMGASAATATFQIDVQGCSIFGSSGSCAGFKPSSFQATWTYDENAPAAAVSSSVNSQGNTVTGSSLKLSATLASPYGTAAQQMADMGVQASAVTSQGLVTSTRTTTPSGALVADPYGAYTARLEQQGDNASFANGVSTTQSYMSSLSAYLAPGTVVSAVSGATMQTFLETAPYWSFNSIALVSTYANGVSSYGEQDLYGIARVVSLSAVPEPATAGLLLAGLAGVAGAARRRKARAL</sequence>
<evidence type="ECO:0000313" key="4">
    <source>
        <dbReference type="Proteomes" id="UP000464787"/>
    </source>
</evidence>
<dbReference type="RefSeq" id="WP_160554878.1">
    <property type="nucleotide sequence ID" value="NZ_CP047650.1"/>
</dbReference>
<feature type="domain" description="Ice-binding protein C-terminal" evidence="2">
    <location>
        <begin position="221"/>
        <end position="246"/>
    </location>
</feature>
<accession>A0A857JE62</accession>
<dbReference type="EMBL" id="CP047650">
    <property type="protein sequence ID" value="QHJ01069.1"/>
    <property type="molecule type" value="Genomic_DNA"/>
</dbReference>
<keyword evidence="1" id="KW-0732">Signal</keyword>
<dbReference type="InterPro" id="IPR013424">
    <property type="entry name" value="Ice-binding_C"/>
</dbReference>
<name>A0A857JE62_9BURK</name>
<feature type="chain" id="PRO_5032309452" evidence="1">
    <location>
        <begin position="20"/>
        <end position="250"/>
    </location>
</feature>
<organism evidence="3 4">
    <name type="scientific">Xylophilus rhododendri</name>
    <dbReference type="NCBI Taxonomy" id="2697032"/>
    <lineage>
        <taxon>Bacteria</taxon>
        <taxon>Pseudomonadati</taxon>
        <taxon>Pseudomonadota</taxon>
        <taxon>Betaproteobacteria</taxon>
        <taxon>Burkholderiales</taxon>
        <taxon>Xylophilus</taxon>
    </lineage>
</organism>
<dbReference type="AlphaFoldDB" id="A0A857JE62"/>
<keyword evidence="4" id="KW-1185">Reference proteome</keyword>
<gene>
    <name evidence="3" type="ORF">GT347_25640</name>
</gene>
<dbReference type="Pfam" id="PF07589">
    <property type="entry name" value="PEP-CTERM"/>
    <property type="match status" value="1"/>
</dbReference>
<reference evidence="3 4" key="1">
    <citation type="submission" date="2020-01" db="EMBL/GenBank/DDBJ databases">
        <title>Genome sequencing of strain KACC 21265.</title>
        <authorList>
            <person name="Heo J."/>
            <person name="Kim S.-J."/>
            <person name="Kim J.-S."/>
            <person name="Hong S.-B."/>
            <person name="Kwon S.-W."/>
        </authorList>
    </citation>
    <scope>NUCLEOTIDE SEQUENCE [LARGE SCALE GENOMIC DNA]</scope>
    <source>
        <strain evidence="3 4">KACC 21265</strain>
    </source>
</reference>
<dbReference type="Proteomes" id="UP000464787">
    <property type="component" value="Chromosome"/>
</dbReference>
<evidence type="ECO:0000313" key="3">
    <source>
        <dbReference type="EMBL" id="QHJ01069.1"/>
    </source>
</evidence>
<evidence type="ECO:0000259" key="2">
    <source>
        <dbReference type="Pfam" id="PF07589"/>
    </source>
</evidence>